<dbReference type="FunFam" id="3.40.50.970:FF:000129">
    <property type="entry name" value="Transketolase"/>
    <property type="match status" value="1"/>
</dbReference>
<dbReference type="Pfam" id="PF02779">
    <property type="entry name" value="Transket_pyr"/>
    <property type="match status" value="1"/>
</dbReference>
<dbReference type="InterPro" id="IPR009014">
    <property type="entry name" value="Transketo_C/PFOR_II"/>
</dbReference>
<dbReference type="Pfam" id="PF00456">
    <property type="entry name" value="Transketolase_N"/>
    <property type="match status" value="1"/>
</dbReference>
<dbReference type="CDD" id="cd02012">
    <property type="entry name" value="TPP_TK"/>
    <property type="match status" value="1"/>
</dbReference>
<dbReference type="PANTHER" id="PTHR43825:SF1">
    <property type="entry name" value="TRANSKETOLASE-LIKE PYRIMIDINE-BINDING DOMAIN-CONTAINING PROTEIN"/>
    <property type="match status" value="1"/>
</dbReference>
<dbReference type="InterPro" id="IPR051157">
    <property type="entry name" value="PDH/Transketolase"/>
</dbReference>
<evidence type="ECO:0000259" key="6">
    <source>
        <dbReference type="SMART" id="SM00861"/>
    </source>
</evidence>
<dbReference type="PATRIC" id="fig|1618676.3.peg.193"/>
<dbReference type="Pfam" id="PF02780">
    <property type="entry name" value="Transketolase_C"/>
    <property type="match status" value="1"/>
</dbReference>
<dbReference type="PANTHER" id="PTHR43825">
    <property type="entry name" value="PYRUVATE DEHYDROGENASE E1 COMPONENT"/>
    <property type="match status" value="1"/>
</dbReference>
<keyword evidence="5" id="KW-0786">Thiamine pyrophosphate</keyword>
<evidence type="ECO:0000313" key="7">
    <source>
        <dbReference type="EMBL" id="KKW31776.1"/>
    </source>
</evidence>
<evidence type="ECO:0000256" key="5">
    <source>
        <dbReference type="ARBA" id="ARBA00023052"/>
    </source>
</evidence>
<dbReference type="SUPFAM" id="SSF52922">
    <property type="entry name" value="TK C-terminal domain-like"/>
    <property type="match status" value="1"/>
</dbReference>
<evidence type="ECO:0000313" key="8">
    <source>
        <dbReference type="Proteomes" id="UP000034445"/>
    </source>
</evidence>
<comment type="cofactor">
    <cofactor evidence="2">
        <name>Mg(2+)</name>
        <dbReference type="ChEBI" id="CHEBI:18420"/>
    </cofactor>
</comment>
<dbReference type="InterPro" id="IPR005474">
    <property type="entry name" value="Transketolase_N"/>
</dbReference>
<dbReference type="Proteomes" id="UP000034445">
    <property type="component" value="Unassembled WGS sequence"/>
</dbReference>
<comment type="similarity">
    <text evidence="4">Belongs to the transketolase family.</text>
</comment>
<dbReference type="InterPro" id="IPR029061">
    <property type="entry name" value="THDP-binding"/>
</dbReference>
<comment type="caution">
    <text evidence="7">The sequence shown here is derived from an EMBL/GenBank/DDBJ whole genome shotgun (WGS) entry which is preliminary data.</text>
</comment>
<dbReference type="Gene3D" id="3.40.50.920">
    <property type="match status" value="1"/>
</dbReference>
<dbReference type="CDD" id="cd07033">
    <property type="entry name" value="TPP_PYR_DXS_TK_like"/>
    <property type="match status" value="1"/>
</dbReference>
<dbReference type="SMART" id="SM00861">
    <property type="entry name" value="Transket_pyr"/>
    <property type="match status" value="1"/>
</dbReference>
<evidence type="ECO:0000256" key="3">
    <source>
        <dbReference type="ARBA" id="ARBA00001964"/>
    </source>
</evidence>
<protein>
    <submittedName>
        <fullName evidence="7">Transketolase</fullName>
    </submittedName>
</protein>
<evidence type="ECO:0000256" key="2">
    <source>
        <dbReference type="ARBA" id="ARBA00001946"/>
    </source>
</evidence>
<organism evidence="7 8">
    <name type="scientific">Candidatus Kaiserbacteria bacterium GW2011_GWC2_52_8b</name>
    <dbReference type="NCBI Taxonomy" id="1618676"/>
    <lineage>
        <taxon>Bacteria</taxon>
        <taxon>Candidatus Kaiseribacteriota</taxon>
    </lineage>
</organism>
<gene>
    <name evidence="7" type="ORF">UY74_C0007G0005</name>
</gene>
<evidence type="ECO:0000256" key="1">
    <source>
        <dbReference type="ARBA" id="ARBA00001936"/>
    </source>
</evidence>
<dbReference type="AlphaFoldDB" id="A0A0G1XLJ9"/>
<reference evidence="7 8" key="1">
    <citation type="journal article" date="2015" name="Nature">
        <title>rRNA introns, odd ribosomes, and small enigmatic genomes across a large radiation of phyla.</title>
        <authorList>
            <person name="Brown C.T."/>
            <person name="Hug L.A."/>
            <person name="Thomas B.C."/>
            <person name="Sharon I."/>
            <person name="Castelle C.J."/>
            <person name="Singh A."/>
            <person name="Wilkins M.J."/>
            <person name="Williams K.H."/>
            <person name="Banfield J.F."/>
        </authorList>
    </citation>
    <scope>NUCLEOTIDE SEQUENCE [LARGE SCALE GENOMIC DNA]</scope>
</reference>
<dbReference type="InterPro" id="IPR005475">
    <property type="entry name" value="Transketolase-like_Pyr-bd"/>
</dbReference>
<dbReference type="SUPFAM" id="SSF52518">
    <property type="entry name" value="Thiamin diphosphate-binding fold (THDP-binding)"/>
    <property type="match status" value="2"/>
</dbReference>
<sequence>MSELTSAALSEKTLYYVPLSEIQRIRKSISDPFLLAWVLSDVFRINALYMIRSTNSGHIGSSFSSIDIATWLWTQELRNPNESGKDPSDIYFSSKGHDVPALYSILIGLEKLDFEMIHKLRRLGGLPGHPDTGTPYIAANTGSLGMGISKARGMAKAKRLQGKSGRVYVLTGDGELQEGQIWESLQTTVNGKYSEITAIVDHNKIQSDSWVSDLNDVSAIEQRFRDFGWEVLRCDGHDFYALKKAFDRAKTVGDRPQMLIADTIKGKGVSFMERMDADGTYKFHSGAPAYEQYVAAFEEIRDRANSNLKSTGLDVLQFESAMMPATTMPGTVERLIPAYGDELLKIGRERKDVVVLDADLIPDTGVLAFKNEFPDRFVECGIAEQDMVSMAGGIALQGMLPIAHSFAAFVSTRPNEHIYNNATEKKRIIYVGTLAGLLPGMPGHSHQSVRDISALGGIPGLVAIEPANEREARMAIRWAVEKNPESTYIRFVSVASEAPYRLPEKYELEIGKGALLVQGTDVLIMAYGPVMMTEAVKAVELLRGKGISTAVMNFPWLNRVDSAWLSKALNGYPLVVTIDDHYVSLGQGMQIRSALAPHMKGQRILSLGVEEIPACGHNSEVLQYHKLDFESIAERIEKET</sequence>
<evidence type="ECO:0000256" key="4">
    <source>
        <dbReference type="ARBA" id="ARBA00007131"/>
    </source>
</evidence>
<feature type="domain" description="Transketolase-like pyrimidine-binding" evidence="6">
    <location>
        <begin position="333"/>
        <end position="499"/>
    </location>
</feature>
<proteinExistence type="inferred from homology"/>
<dbReference type="InterPro" id="IPR033248">
    <property type="entry name" value="Transketolase_C"/>
</dbReference>
<dbReference type="GO" id="GO:0005737">
    <property type="term" value="C:cytoplasm"/>
    <property type="evidence" value="ECO:0007669"/>
    <property type="project" value="UniProtKB-ARBA"/>
</dbReference>
<accession>A0A0G1XLJ9</accession>
<comment type="cofactor">
    <cofactor evidence="1">
        <name>Mn(2+)</name>
        <dbReference type="ChEBI" id="CHEBI:29035"/>
    </cofactor>
</comment>
<dbReference type="EMBL" id="LCRF01000007">
    <property type="protein sequence ID" value="KKW31776.1"/>
    <property type="molecule type" value="Genomic_DNA"/>
</dbReference>
<dbReference type="Gene3D" id="3.40.50.970">
    <property type="match status" value="2"/>
</dbReference>
<comment type="cofactor">
    <cofactor evidence="3">
        <name>thiamine diphosphate</name>
        <dbReference type="ChEBI" id="CHEBI:58937"/>
    </cofactor>
</comment>
<name>A0A0G1XLJ9_9BACT</name>